<reference evidence="2" key="1">
    <citation type="submission" date="2018-12" db="EMBL/GenBank/DDBJ databases">
        <title>Tengunoibacter tsumagoiensis gen. nov., sp. nov., Dictyobacter kobayashii sp. nov., D. alpinus sp. nov., and D. joshuensis sp. nov. and description of Dictyobacteraceae fam. nov. within the order Ktedonobacterales isolated from Tengu-no-mugimeshi.</title>
        <authorList>
            <person name="Wang C.M."/>
            <person name="Zheng Y."/>
            <person name="Sakai Y."/>
            <person name="Toyoda A."/>
            <person name="Minakuchi Y."/>
            <person name="Abe K."/>
            <person name="Yokota A."/>
            <person name="Yabe S."/>
        </authorList>
    </citation>
    <scope>NUCLEOTIDE SEQUENCE [LARGE SCALE GENOMIC DNA]</scope>
    <source>
        <strain evidence="2">Uno16</strain>
    </source>
</reference>
<protein>
    <submittedName>
        <fullName evidence="1">Uncharacterized protein</fullName>
    </submittedName>
</protein>
<dbReference type="AlphaFoldDB" id="A0A402BC88"/>
<evidence type="ECO:0000313" key="1">
    <source>
        <dbReference type="EMBL" id="GCE28959.1"/>
    </source>
</evidence>
<sequence length="49" mass="5530">MHIPDIPEGYVPVTVMALDYPGSPDTLHPVLRERELAPRVRKALGEFVF</sequence>
<dbReference type="Proteomes" id="UP000287171">
    <property type="component" value="Unassembled WGS sequence"/>
</dbReference>
<evidence type="ECO:0000313" key="2">
    <source>
        <dbReference type="Proteomes" id="UP000287171"/>
    </source>
</evidence>
<organism evidence="1 2">
    <name type="scientific">Dictyobacter alpinus</name>
    <dbReference type="NCBI Taxonomy" id="2014873"/>
    <lineage>
        <taxon>Bacteria</taxon>
        <taxon>Bacillati</taxon>
        <taxon>Chloroflexota</taxon>
        <taxon>Ktedonobacteria</taxon>
        <taxon>Ktedonobacterales</taxon>
        <taxon>Dictyobacteraceae</taxon>
        <taxon>Dictyobacter</taxon>
    </lineage>
</organism>
<proteinExistence type="predicted"/>
<accession>A0A402BC88</accession>
<name>A0A402BC88_9CHLR</name>
<comment type="caution">
    <text evidence="1">The sequence shown here is derived from an EMBL/GenBank/DDBJ whole genome shotgun (WGS) entry which is preliminary data.</text>
</comment>
<gene>
    <name evidence="1" type="ORF">KDA_44430</name>
</gene>
<keyword evidence="2" id="KW-1185">Reference proteome</keyword>
<dbReference type="RefSeq" id="WP_161982302.1">
    <property type="nucleotide sequence ID" value="NZ_BIFT01000001.1"/>
</dbReference>
<dbReference type="EMBL" id="BIFT01000001">
    <property type="protein sequence ID" value="GCE28959.1"/>
    <property type="molecule type" value="Genomic_DNA"/>
</dbReference>